<organism evidence="1 2">
    <name type="scientific">Pluteus cervinus</name>
    <dbReference type="NCBI Taxonomy" id="181527"/>
    <lineage>
        <taxon>Eukaryota</taxon>
        <taxon>Fungi</taxon>
        <taxon>Dikarya</taxon>
        <taxon>Basidiomycota</taxon>
        <taxon>Agaricomycotina</taxon>
        <taxon>Agaricomycetes</taxon>
        <taxon>Agaricomycetidae</taxon>
        <taxon>Agaricales</taxon>
        <taxon>Pluteineae</taxon>
        <taxon>Pluteaceae</taxon>
        <taxon>Pluteus</taxon>
    </lineage>
</organism>
<evidence type="ECO:0000313" key="1">
    <source>
        <dbReference type="EMBL" id="TFK59468.1"/>
    </source>
</evidence>
<accession>A0ACD3A0U1</accession>
<dbReference type="EMBL" id="ML208970">
    <property type="protein sequence ID" value="TFK59468.1"/>
    <property type="molecule type" value="Genomic_DNA"/>
</dbReference>
<sequence>MTGDGRRRHGRGWTTEAREGMYEEQGREEEGGKGLSGTLDFQTRVTLPVFLPDCRRPSTRQQIRRGDGVEALCARLVLPFLQQCFPNGVSRAPYAAKFGAVTHGAVVWGGILSGAEGTSDLIPPNTVVPTRKLQFFSTAAVPSAPSGVPQVEVTFEIDANRNVSKAVSSLKDIDRIVAEAEQFATEDDTQHKRVEAFNSLSAFVNGLNTQFGNWEGPSDEES</sequence>
<keyword evidence="2" id="KW-1185">Reference proteome</keyword>
<name>A0ACD3A0U1_9AGAR</name>
<reference evidence="1 2" key="1">
    <citation type="journal article" date="2019" name="Nat. Ecol. Evol.">
        <title>Megaphylogeny resolves global patterns of mushroom evolution.</title>
        <authorList>
            <person name="Varga T."/>
            <person name="Krizsan K."/>
            <person name="Foldi C."/>
            <person name="Dima B."/>
            <person name="Sanchez-Garcia M."/>
            <person name="Sanchez-Ramirez S."/>
            <person name="Szollosi G.J."/>
            <person name="Szarkandi J.G."/>
            <person name="Papp V."/>
            <person name="Albert L."/>
            <person name="Andreopoulos W."/>
            <person name="Angelini C."/>
            <person name="Antonin V."/>
            <person name="Barry K.W."/>
            <person name="Bougher N.L."/>
            <person name="Buchanan P."/>
            <person name="Buyck B."/>
            <person name="Bense V."/>
            <person name="Catcheside P."/>
            <person name="Chovatia M."/>
            <person name="Cooper J."/>
            <person name="Damon W."/>
            <person name="Desjardin D."/>
            <person name="Finy P."/>
            <person name="Geml J."/>
            <person name="Haridas S."/>
            <person name="Hughes K."/>
            <person name="Justo A."/>
            <person name="Karasinski D."/>
            <person name="Kautmanova I."/>
            <person name="Kiss B."/>
            <person name="Kocsube S."/>
            <person name="Kotiranta H."/>
            <person name="LaButti K.M."/>
            <person name="Lechner B.E."/>
            <person name="Liimatainen K."/>
            <person name="Lipzen A."/>
            <person name="Lukacs Z."/>
            <person name="Mihaltcheva S."/>
            <person name="Morgado L.N."/>
            <person name="Niskanen T."/>
            <person name="Noordeloos M.E."/>
            <person name="Ohm R.A."/>
            <person name="Ortiz-Santana B."/>
            <person name="Ovrebo C."/>
            <person name="Racz N."/>
            <person name="Riley R."/>
            <person name="Savchenko A."/>
            <person name="Shiryaev A."/>
            <person name="Soop K."/>
            <person name="Spirin V."/>
            <person name="Szebenyi C."/>
            <person name="Tomsovsky M."/>
            <person name="Tulloss R.E."/>
            <person name="Uehling J."/>
            <person name="Grigoriev I.V."/>
            <person name="Vagvolgyi C."/>
            <person name="Papp T."/>
            <person name="Martin F.M."/>
            <person name="Miettinen O."/>
            <person name="Hibbett D.S."/>
            <person name="Nagy L.G."/>
        </authorList>
    </citation>
    <scope>NUCLEOTIDE SEQUENCE [LARGE SCALE GENOMIC DNA]</scope>
    <source>
        <strain evidence="1 2">NL-1719</strain>
    </source>
</reference>
<gene>
    <name evidence="1" type="ORF">BDN72DRAFT_945603</name>
</gene>
<dbReference type="Proteomes" id="UP000308600">
    <property type="component" value="Unassembled WGS sequence"/>
</dbReference>
<protein>
    <submittedName>
        <fullName evidence="1">Uncharacterized protein</fullName>
    </submittedName>
</protein>
<evidence type="ECO:0000313" key="2">
    <source>
        <dbReference type="Proteomes" id="UP000308600"/>
    </source>
</evidence>
<proteinExistence type="predicted"/>